<dbReference type="AlphaFoldDB" id="B9KZA8"/>
<name>B9KZA8_THERP</name>
<dbReference type="HOGENOM" id="CLU_2756526_0_0_0"/>
<evidence type="ECO:0000256" key="1">
    <source>
        <dbReference type="SAM" id="MobiDB-lite"/>
    </source>
</evidence>
<feature type="region of interest" description="Disordered" evidence="1">
    <location>
        <begin position="29"/>
        <end position="70"/>
    </location>
</feature>
<sequence>MTMERVLAGGSVRREFSSVSGTKESATVRMFASRGQRAITPNPPGCLSEERRRAQREPIQGAQGAAMTGR</sequence>
<dbReference type="STRING" id="309801.trd_0822"/>
<proteinExistence type="predicted"/>
<dbReference type="EMBL" id="CP001275">
    <property type="protein sequence ID" value="ACM06197.1"/>
    <property type="molecule type" value="Genomic_DNA"/>
</dbReference>
<evidence type="ECO:0000313" key="3">
    <source>
        <dbReference type="Proteomes" id="UP000000447"/>
    </source>
</evidence>
<keyword evidence="3" id="KW-1185">Reference proteome</keyword>
<reference evidence="2 3" key="1">
    <citation type="journal article" date="2009" name="PLoS ONE">
        <title>Complete genome sequence of the aerobic CO-oxidizing thermophile Thermomicrobium roseum.</title>
        <authorList>
            <person name="Wu D."/>
            <person name="Raymond J."/>
            <person name="Wu M."/>
            <person name="Chatterji S."/>
            <person name="Ren Q."/>
            <person name="Graham J.E."/>
            <person name="Bryant D.A."/>
            <person name="Robb F."/>
            <person name="Colman A."/>
            <person name="Tallon L.J."/>
            <person name="Badger J.H."/>
            <person name="Madupu R."/>
            <person name="Ward N.L."/>
            <person name="Eisen J.A."/>
        </authorList>
    </citation>
    <scope>NUCLEOTIDE SEQUENCE [LARGE SCALE GENOMIC DNA]</scope>
    <source>
        <strain evidence="3">ATCC 27502 / DSM 5159 / P-2</strain>
    </source>
</reference>
<evidence type="ECO:0000313" key="2">
    <source>
        <dbReference type="EMBL" id="ACM06197.1"/>
    </source>
</evidence>
<accession>B9KZA8</accession>
<dbReference type="Proteomes" id="UP000000447">
    <property type="component" value="Chromosome"/>
</dbReference>
<organism evidence="2 3">
    <name type="scientific">Thermomicrobium roseum (strain ATCC 27502 / DSM 5159 / P-2)</name>
    <dbReference type="NCBI Taxonomy" id="309801"/>
    <lineage>
        <taxon>Bacteria</taxon>
        <taxon>Pseudomonadati</taxon>
        <taxon>Thermomicrobiota</taxon>
        <taxon>Thermomicrobia</taxon>
        <taxon>Thermomicrobiales</taxon>
        <taxon>Thermomicrobiaceae</taxon>
        <taxon>Thermomicrobium</taxon>
    </lineage>
</organism>
<dbReference type="KEGG" id="tro:trd_0822"/>
<protein>
    <submittedName>
        <fullName evidence="2">Uncharacterized protein</fullName>
    </submittedName>
</protein>
<gene>
    <name evidence="2" type="ordered locus">trd_0822</name>
</gene>